<dbReference type="PANTHER" id="PTHR22617:SF23">
    <property type="entry name" value="CHEMOTAXIS PROTEIN CHEW"/>
    <property type="match status" value="1"/>
</dbReference>
<dbReference type="GO" id="GO:0006935">
    <property type="term" value="P:chemotaxis"/>
    <property type="evidence" value="ECO:0007669"/>
    <property type="project" value="InterPro"/>
</dbReference>
<dbReference type="PANTHER" id="PTHR22617">
    <property type="entry name" value="CHEMOTAXIS SENSOR HISTIDINE KINASE-RELATED"/>
    <property type="match status" value="1"/>
</dbReference>
<dbReference type="Pfam" id="PF01584">
    <property type="entry name" value="CheW"/>
    <property type="match status" value="1"/>
</dbReference>
<evidence type="ECO:0000313" key="2">
    <source>
        <dbReference type="EMBL" id="QPJ63930.1"/>
    </source>
</evidence>
<dbReference type="EMBL" id="CP048620">
    <property type="protein sequence ID" value="QPJ63930.1"/>
    <property type="molecule type" value="Genomic_DNA"/>
</dbReference>
<proteinExistence type="predicted"/>
<accession>A0A7T0G245</accession>
<dbReference type="KEGG" id="nva:G3M78_00300"/>
<name>A0A7T0G245_9BACT</name>
<dbReference type="SUPFAM" id="SSF50341">
    <property type="entry name" value="CheW-like"/>
    <property type="match status" value="1"/>
</dbReference>
<evidence type="ECO:0000313" key="3">
    <source>
        <dbReference type="Proteomes" id="UP000594464"/>
    </source>
</evidence>
<dbReference type="SMART" id="SM00260">
    <property type="entry name" value="CheW"/>
    <property type="match status" value="1"/>
</dbReference>
<dbReference type="GO" id="GO:0005829">
    <property type="term" value="C:cytosol"/>
    <property type="evidence" value="ECO:0007669"/>
    <property type="project" value="TreeGrafter"/>
</dbReference>
<organism evidence="2 3">
    <name type="scientific">Candidatus Nitrohelix vancouverensis</name>
    <dbReference type="NCBI Taxonomy" id="2705534"/>
    <lineage>
        <taxon>Bacteria</taxon>
        <taxon>Pseudomonadati</taxon>
        <taxon>Nitrospinota/Tectimicrobiota group</taxon>
        <taxon>Nitrospinota</taxon>
        <taxon>Nitrospinia</taxon>
        <taxon>Nitrospinales</taxon>
        <taxon>Nitrospinaceae</taxon>
        <taxon>Candidatus Nitrohelix</taxon>
    </lineage>
</organism>
<gene>
    <name evidence="2" type="ORF">G3M78_00300</name>
</gene>
<dbReference type="AlphaFoldDB" id="A0A7T0G245"/>
<protein>
    <submittedName>
        <fullName evidence="2">Chemotaxis protein CheW</fullName>
    </submittedName>
</protein>
<dbReference type="InterPro" id="IPR036061">
    <property type="entry name" value="CheW-like_dom_sf"/>
</dbReference>
<evidence type="ECO:0000259" key="1">
    <source>
        <dbReference type="PROSITE" id="PS50851"/>
    </source>
</evidence>
<dbReference type="InterPro" id="IPR002545">
    <property type="entry name" value="CheW-lke_dom"/>
</dbReference>
<dbReference type="Proteomes" id="UP000594464">
    <property type="component" value="Chromosome"/>
</dbReference>
<sequence>MSDEKQFCTFFLDNHFFGVEVEKVQEVFRYQEMTPVPLASPTIRGLINLRGQIITAVDLRRRLNMPDRPEGQLPMNVVIRTSEGAVSLLVDEIGDVLEMNLESYEPPPDTISGITRDLVRGVYKLDTSLLLILDTIKTIQVDS</sequence>
<dbReference type="GO" id="GO:0007165">
    <property type="term" value="P:signal transduction"/>
    <property type="evidence" value="ECO:0007669"/>
    <property type="project" value="InterPro"/>
</dbReference>
<dbReference type="Gene3D" id="2.40.50.180">
    <property type="entry name" value="CheA-289, Domain 4"/>
    <property type="match status" value="1"/>
</dbReference>
<dbReference type="InterPro" id="IPR039315">
    <property type="entry name" value="CheW"/>
</dbReference>
<dbReference type="PROSITE" id="PS50851">
    <property type="entry name" value="CHEW"/>
    <property type="match status" value="1"/>
</dbReference>
<feature type="domain" description="CheW-like" evidence="1">
    <location>
        <begin position="4"/>
        <end position="143"/>
    </location>
</feature>
<dbReference type="Gene3D" id="2.30.30.40">
    <property type="entry name" value="SH3 Domains"/>
    <property type="match status" value="1"/>
</dbReference>
<reference evidence="3" key="1">
    <citation type="submission" date="2020-02" db="EMBL/GenBank/DDBJ databases">
        <title>Genomic and physiological characterization of two novel Nitrospinaceae genera.</title>
        <authorList>
            <person name="Mueller A.J."/>
            <person name="Jung M.-Y."/>
            <person name="Strachan C.R."/>
            <person name="Herbold C.W."/>
            <person name="Kirkegaard R.H."/>
            <person name="Daims H."/>
        </authorList>
    </citation>
    <scope>NUCLEOTIDE SEQUENCE [LARGE SCALE GENOMIC DNA]</scope>
</reference>